<keyword evidence="8" id="KW-1185">Reference proteome</keyword>
<feature type="transmembrane region" description="Helical" evidence="5">
    <location>
        <begin position="187"/>
        <end position="206"/>
    </location>
</feature>
<dbReference type="STRING" id="1745343.A0A2J6PEJ3"/>
<accession>A0A2J6PEJ3</accession>
<dbReference type="AlphaFoldDB" id="A0A2J6PEJ3"/>
<dbReference type="GO" id="GO:0005886">
    <property type="term" value="C:plasma membrane"/>
    <property type="evidence" value="ECO:0007669"/>
    <property type="project" value="TreeGrafter"/>
</dbReference>
<evidence type="ECO:0000313" key="7">
    <source>
        <dbReference type="EMBL" id="PMD12447.1"/>
    </source>
</evidence>
<evidence type="ECO:0000256" key="4">
    <source>
        <dbReference type="ARBA" id="ARBA00023136"/>
    </source>
</evidence>
<feature type="transmembrane region" description="Helical" evidence="5">
    <location>
        <begin position="251"/>
        <end position="272"/>
    </location>
</feature>
<dbReference type="InterPro" id="IPR036259">
    <property type="entry name" value="MFS_trans_sf"/>
</dbReference>
<feature type="transmembrane region" description="Helical" evidence="5">
    <location>
        <begin position="111"/>
        <end position="130"/>
    </location>
</feature>
<protein>
    <submittedName>
        <fullName evidence="7">MFS general substrate transporter</fullName>
    </submittedName>
</protein>
<evidence type="ECO:0000259" key="6">
    <source>
        <dbReference type="PROSITE" id="PS50850"/>
    </source>
</evidence>
<feature type="transmembrane region" description="Helical" evidence="5">
    <location>
        <begin position="82"/>
        <end position="105"/>
    </location>
</feature>
<sequence>MALGVSAYLCSCFAAIYGKRLVFLFTTVLMIATCCWGAAANTYNSFLGARIMQGLGMGGFFALAGTASINDLFFVHQRGFRVGLWNFAVIVSVNITPIISGYIIVDLSWRWCFWILVITLGVLLDSVAALEKTHLGDGALPEIGTGSISQHASLWRRVLGLENLEIKDQSRIFRLCISPLLLLRHPAAVWGSLMWAVTFTWVIIQGAVATQIFGYSPLIGAALGTLFGGWSSDEVAKVLALRNNGVYEPEFRLLVIIPAFVTIVIRGFGLGGAISSELSPVICGVFLAFINFAVDKAGEAFGLAMLIKNAFAFGLTFMLNDYYADNGPRVFFFTWGALTVGVMLLTIPIYLFGKQIRAWADKNNIL</sequence>
<dbReference type="PANTHER" id="PTHR23502:SF4">
    <property type="entry name" value="MAJOR FACILITATOR SUPERFAMILY (MFS) PROFILE DOMAIN-CONTAINING PROTEIN-RELATED"/>
    <property type="match status" value="1"/>
</dbReference>
<evidence type="ECO:0000256" key="3">
    <source>
        <dbReference type="ARBA" id="ARBA00022989"/>
    </source>
</evidence>
<comment type="subcellular location">
    <subcellularLocation>
        <location evidence="1">Membrane</location>
        <topology evidence="1">Multi-pass membrane protein</topology>
    </subcellularLocation>
</comment>
<dbReference type="OrthoDB" id="2585655at2759"/>
<feature type="transmembrane region" description="Helical" evidence="5">
    <location>
        <begin position="301"/>
        <end position="319"/>
    </location>
</feature>
<organism evidence="7 8">
    <name type="scientific">Hyaloscypha hepaticicola</name>
    <dbReference type="NCBI Taxonomy" id="2082293"/>
    <lineage>
        <taxon>Eukaryota</taxon>
        <taxon>Fungi</taxon>
        <taxon>Dikarya</taxon>
        <taxon>Ascomycota</taxon>
        <taxon>Pezizomycotina</taxon>
        <taxon>Leotiomycetes</taxon>
        <taxon>Helotiales</taxon>
        <taxon>Hyaloscyphaceae</taxon>
        <taxon>Hyaloscypha</taxon>
    </lineage>
</organism>
<evidence type="ECO:0000256" key="5">
    <source>
        <dbReference type="SAM" id="Phobius"/>
    </source>
</evidence>
<dbReference type="SUPFAM" id="SSF103473">
    <property type="entry name" value="MFS general substrate transporter"/>
    <property type="match status" value="1"/>
</dbReference>
<dbReference type="EMBL" id="KZ613549">
    <property type="protein sequence ID" value="PMD12447.1"/>
    <property type="molecule type" value="Genomic_DNA"/>
</dbReference>
<dbReference type="PROSITE" id="PS50850">
    <property type="entry name" value="MFS"/>
    <property type="match status" value="1"/>
</dbReference>
<evidence type="ECO:0000313" key="8">
    <source>
        <dbReference type="Proteomes" id="UP000235672"/>
    </source>
</evidence>
<dbReference type="Pfam" id="PF07690">
    <property type="entry name" value="MFS_1"/>
    <property type="match status" value="1"/>
</dbReference>
<dbReference type="PANTHER" id="PTHR23502">
    <property type="entry name" value="MAJOR FACILITATOR SUPERFAMILY"/>
    <property type="match status" value="1"/>
</dbReference>
<reference evidence="7 8" key="1">
    <citation type="submission" date="2016-05" db="EMBL/GenBank/DDBJ databases">
        <title>A degradative enzymes factory behind the ericoid mycorrhizal symbiosis.</title>
        <authorList>
            <consortium name="DOE Joint Genome Institute"/>
            <person name="Martino E."/>
            <person name="Morin E."/>
            <person name="Grelet G."/>
            <person name="Kuo A."/>
            <person name="Kohler A."/>
            <person name="Daghino S."/>
            <person name="Barry K."/>
            <person name="Choi C."/>
            <person name="Cichocki N."/>
            <person name="Clum A."/>
            <person name="Copeland A."/>
            <person name="Hainaut M."/>
            <person name="Haridas S."/>
            <person name="Labutti K."/>
            <person name="Lindquist E."/>
            <person name="Lipzen A."/>
            <person name="Khouja H.-R."/>
            <person name="Murat C."/>
            <person name="Ohm R."/>
            <person name="Olson A."/>
            <person name="Spatafora J."/>
            <person name="Veneault-Fourrey C."/>
            <person name="Henrissat B."/>
            <person name="Grigoriev I."/>
            <person name="Martin F."/>
            <person name="Perotto S."/>
        </authorList>
    </citation>
    <scope>NUCLEOTIDE SEQUENCE [LARGE SCALE GENOMIC DNA]</scope>
    <source>
        <strain evidence="7 8">UAMH 7357</strain>
    </source>
</reference>
<gene>
    <name evidence="7" type="ORF">NA56DRAFT_756558</name>
</gene>
<feature type="transmembrane region" description="Helical" evidence="5">
    <location>
        <begin position="212"/>
        <end position="230"/>
    </location>
</feature>
<feature type="domain" description="Major facilitator superfamily (MFS) profile" evidence="6">
    <location>
        <begin position="1"/>
        <end position="366"/>
    </location>
</feature>
<dbReference type="Gene3D" id="1.20.1250.20">
    <property type="entry name" value="MFS general substrate transporter like domains"/>
    <property type="match status" value="1"/>
</dbReference>
<dbReference type="GO" id="GO:0022857">
    <property type="term" value="F:transmembrane transporter activity"/>
    <property type="evidence" value="ECO:0007669"/>
    <property type="project" value="InterPro"/>
</dbReference>
<name>A0A2J6PEJ3_9HELO</name>
<dbReference type="InterPro" id="IPR011701">
    <property type="entry name" value="MFS"/>
</dbReference>
<proteinExistence type="predicted"/>
<feature type="transmembrane region" description="Helical" evidence="5">
    <location>
        <begin position="21"/>
        <end position="39"/>
    </location>
</feature>
<feature type="transmembrane region" description="Helical" evidence="5">
    <location>
        <begin position="51"/>
        <end position="75"/>
    </location>
</feature>
<dbReference type="InterPro" id="IPR020846">
    <property type="entry name" value="MFS_dom"/>
</dbReference>
<evidence type="ECO:0000256" key="1">
    <source>
        <dbReference type="ARBA" id="ARBA00004141"/>
    </source>
</evidence>
<dbReference type="Proteomes" id="UP000235672">
    <property type="component" value="Unassembled WGS sequence"/>
</dbReference>
<keyword evidence="4 5" id="KW-0472">Membrane</keyword>
<feature type="transmembrane region" description="Helical" evidence="5">
    <location>
        <begin position="331"/>
        <end position="352"/>
    </location>
</feature>
<evidence type="ECO:0000256" key="2">
    <source>
        <dbReference type="ARBA" id="ARBA00022692"/>
    </source>
</evidence>
<keyword evidence="3 5" id="KW-1133">Transmembrane helix</keyword>
<feature type="transmembrane region" description="Helical" evidence="5">
    <location>
        <begin position="278"/>
        <end position="294"/>
    </location>
</feature>
<keyword evidence="2 5" id="KW-0812">Transmembrane</keyword>